<dbReference type="GO" id="GO:0043190">
    <property type="term" value="C:ATP-binding cassette (ABC) transporter complex"/>
    <property type="evidence" value="ECO:0007669"/>
    <property type="project" value="InterPro"/>
</dbReference>
<feature type="transmembrane region" description="Helical" evidence="5">
    <location>
        <begin position="51"/>
        <end position="72"/>
    </location>
</feature>
<feature type="transmembrane region" description="Helical" evidence="5">
    <location>
        <begin position="21"/>
        <end position="45"/>
    </location>
</feature>
<comment type="caution">
    <text evidence="7">The sequence shown here is derived from an EMBL/GenBank/DDBJ whole genome shotgun (WGS) entry which is preliminary data.</text>
</comment>
<organism evidence="7 8">
    <name type="scientific">Acetonema longum DSM 6540</name>
    <dbReference type="NCBI Taxonomy" id="1009370"/>
    <lineage>
        <taxon>Bacteria</taxon>
        <taxon>Bacillati</taxon>
        <taxon>Bacillota</taxon>
        <taxon>Negativicutes</taxon>
        <taxon>Acetonemataceae</taxon>
        <taxon>Acetonema</taxon>
    </lineage>
</organism>
<evidence type="ECO:0000259" key="6">
    <source>
        <dbReference type="PROSITE" id="PS51012"/>
    </source>
</evidence>
<keyword evidence="5" id="KW-1003">Cell membrane</keyword>
<comment type="subcellular location">
    <subcellularLocation>
        <location evidence="5">Cell membrane</location>
        <topology evidence="5">Multi-pass membrane protein</topology>
    </subcellularLocation>
    <subcellularLocation>
        <location evidence="1">Membrane</location>
        <topology evidence="1">Multi-pass membrane protein</topology>
    </subcellularLocation>
</comment>
<dbReference type="InterPro" id="IPR047817">
    <property type="entry name" value="ABC2_TM_bact-type"/>
</dbReference>
<feature type="transmembrane region" description="Helical" evidence="5">
    <location>
        <begin position="106"/>
        <end position="127"/>
    </location>
</feature>
<sequence length="250" mass="27711">MIAAIRVLRRHMIVFQRTMAANAMYNCIEPLLYLSAMGFGIGAYISELDGISYMQFIATGMIASSAMFAASFECTYGSFTRMHFQKAFHAMLAAPVTVWDIALGEILYGAVKSVFFSSLILLLVTVLGQVSSWWALIIPLFLVLPGIAFALGALCFTGYITNIDYINYYITLGVTPLYLFSGIFFPVNTLPGWLQAVSAINPLYHTVEICRALALGRLDEALWLSLTVLAAYVVLLTPFVVRLWKKKLIV</sequence>
<dbReference type="AlphaFoldDB" id="F7NGD1"/>
<keyword evidence="3 5" id="KW-1133">Transmembrane helix</keyword>
<dbReference type="PROSITE" id="PS51012">
    <property type="entry name" value="ABC_TM2"/>
    <property type="match status" value="1"/>
</dbReference>
<evidence type="ECO:0000256" key="4">
    <source>
        <dbReference type="ARBA" id="ARBA00023136"/>
    </source>
</evidence>
<feature type="transmembrane region" description="Helical" evidence="5">
    <location>
        <begin position="133"/>
        <end position="156"/>
    </location>
</feature>
<dbReference type="PIRSF" id="PIRSF006648">
    <property type="entry name" value="DrrB"/>
    <property type="match status" value="1"/>
</dbReference>
<dbReference type="eggNOG" id="COG0842">
    <property type="taxonomic scope" value="Bacteria"/>
</dbReference>
<keyword evidence="4 5" id="KW-0472">Membrane</keyword>
<evidence type="ECO:0000256" key="2">
    <source>
        <dbReference type="ARBA" id="ARBA00022692"/>
    </source>
</evidence>
<feature type="transmembrane region" description="Helical" evidence="5">
    <location>
        <begin position="168"/>
        <end position="187"/>
    </location>
</feature>
<feature type="domain" description="ABC transmembrane type-2" evidence="6">
    <location>
        <begin position="21"/>
        <end position="247"/>
    </location>
</feature>
<dbReference type="EMBL" id="AFGF01000042">
    <property type="protein sequence ID" value="EGO64886.1"/>
    <property type="molecule type" value="Genomic_DNA"/>
</dbReference>
<evidence type="ECO:0000256" key="3">
    <source>
        <dbReference type="ARBA" id="ARBA00022989"/>
    </source>
</evidence>
<evidence type="ECO:0000313" key="7">
    <source>
        <dbReference type="EMBL" id="EGO64886.1"/>
    </source>
</evidence>
<dbReference type="PRINTS" id="PR00164">
    <property type="entry name" value="ABC2TRNSPORT"/>
</dbReference>
<accession>F7NGD1</accession>
<name>F7NGD1_9FIRM</name>
<evidence type="ECO:0000256" key="1">
    <source>
        <dbReference type="ARBA" id="ARBA00004141"/>
    </source>
</evidence>
<feature type="transmembrane region" description="Helical" evidence="5">
    <location>
        <begin position="221"/>
        <end position="244"/>
    </location>
</feature>
<reference evidence="7 8" key="1">
    <citation type="journal article" date="2011" name="EMBO J.">
        <title>Structural diversity of bacterial flagellar motors.</title>
        <authorList>
            <person name="Chen S."/>
            <person name="Beeby M."/>
            <person name="Murphy G.E."/>
            <person name="Leadbetter J.R."/>
            <person name="Hendrixson D.R."/>
            <person name="Briegel A."/>
            <person name="Li Z."/>
            <person name="Shi J."/>
            <person name="Tocheva E.I."/>
            <person name="Muller A."/>
            <person name="Dobro M.J."/>
            <person name="Jensen G.J."/>
        </authorList>
    </citation>
    <scope>NUCLEOTIDE SEQUENCE [LARGE SCALE GENOMIC DNA]</scope>
    <source>
        <strain evidence="7 8">DSM 6540</strain>
    </source>
</reference>
<dbReference type="STRING" id="1009370.ALO_05575"/>
<keyword evidence="5" id="KW-0813">Transport</keyword>
<dbReference type="InterPro" id="IPR013525">
    <property type="entry name" value="ABC2_TM"/>
</dbReference>
<dbReference type="InterPro" id="IPR051784">
    <property type="entry name" value="Nod_factor_ABC_transporter"/>
</dbReference>
<dbReference type="PANTHER" id="PTHR43229">
    <property type="entry name" value="NODULATION PROTEIN J"/>
    <property type="match status" value="1"/>
</dbReference>
<dbReference type="Proteomes" id="UP000003240">
    <property type="component" value="Unassembled WGS sequence"/>
</dbReference>
<comment type="similarity">
    <text evidence="5">Belongs to the ABC-2 integral membrane protein family.</text>
</comment>
<keyword evidence="2 5" id="KW-0812">Transmembrane</keyword>
<evidence type="ECO:0000256" key="5">
    <source>
        <dbReference type="RuleBase" id="RU361157"/>
    </source>
</evidence>
<proteinExistence type="inferred from homology"/>
<keyword evidence="8" id="KW-1185">Reference proteome</keyword>
<dbReference type="OrthoDB" id="9778589at2"/>
<dbReference type="Pfam" id="PF01061">
    <property type="entry name" value="ABC2_membrane"/>
    <property type="match status" value="1"/>
</dbReference>
<dbReference type="PANTHER" id="PTHR43229:SF2">
    <property type="entry name" value="NODULATION PROTEIN J"/>
    <property type="match status" value="1"/>
</dbReference>
<protein>
    <recommendedName>
        <fullName evidence="5">Transport permease protein</fullName>
    </recommendedName>
</protein>
<gene>
    <name evidence="7" type="ORF">ALO_05575</name>
</gene>
<dbReference type="GO" id="GO:0140359">
    <property type="term" value="F:ABC-type transporter activity"/>
    <property type="evidence" value="ECO:0007669"/>
    <property type="project" value="InterPro"/>
</dbReference>
<dbReference type="RefSeq" id="WP_004093637.1">
    <property type="nucleotide sequence ID" value="NZ_AFGF01000042.1"/>
</dbReference>
<evidence type="ECO:0000313" key="8">
    <source>
        <dbReference type="Proteomes" id="UP000003240"/>
    </source>
</evidence>
<dbReference type="InterPro" id="IPR000412">
    <property type="entry name" value="ABC_2_transport"/>
</dbReference>